<keyword evidence="3" id="KW-1185">Reference proteome</keyword>
<feature type="transmembrane region" description="Helical" evidence="1">
    <location>
        <begin position="42"/>
        <end position="60"/>
    </location>
</feature>
<accession>A0AAE0GEX0</accession>
<protein>
    <submittedName>
        <fullName evidence="2">Uncharacterized protein</fullName>
    </submittedName>
</protein>
<name>A0AAE0GEX0_9CHLO</name>
<organism evidence="2 3">
    <name type="scientific">Cymbomonas tetramitiformis</name>
    <dbReference type="NCBI Taxonomy" id="36881"/>
    <lineage>
        <taxon>Eukaryota</taxon>
        <taxon>Viridiplantae</taxon>
        <taxon>Chlorophyta</taxon>
        <taxon>Pyramimonadophyceae</taxon>
        <taxon>Pyramimonadales</taxon>
        <taxon>Pyramimonadaceae</taxon>
        <taxon>Cymbomonas</taxon>
    </lineage>
</organism>
<evidence type="ECO:0000313" key="2">
    <source>
        <dbReference type="EMBL" id="KAK3276849.1"/>
    </source>
</evidence>
<proteinExistence type="predicted"/>
<evidence type="ECO:0000256" key="1">
    <source>
        <dbReference type="SAM" id="Phobius"/>
    </source>
</evidence>
<sequence>MKATKPEKEARRIIVTSVEEFQLVSRLTTFEDLRRQSGRRSFPIWVVIWLALIALLNSLLCEDTAPSKTDLCVMSKGYLVTGVAQVGIGLLLSRTVPLHVIAGEWVLLAHEAWVWGLFPLPSLCAKGILEIRVLVMVAVYLATITLAPFWLVPVPSCTKILFQTLQRIMLALIIINYFLDSNARKVYNVSVSYYAFCLVVIFEVILCFKSRELRRCFPHIYGSHAGPAAPSYLLSPRGNELDSFPRHMNSYYRREEIQRFIKMSPYWCVVTYVPGIVGAMVCGILLHTTSWFYHSAELGTILLEESKKGAESCHSFEALLNINFGLSAPATAKMAVETGGHGLSEHQREEVWLWSNRHFQ</sequence>
<dbReference type="Proteomes" id="UP001190700">
    <property type="component" value="Unassembled WGS sequence"/>
</dbReference>
<feature type="transmembrane region" description="Helical" evidence="1">
    <location>
        <begin position="266"/>
        <end position="286"/>
    </location>
</feature>
<gene>
    <name evidence="2" type="ORF">CYMTET_15109</name>
</gene>
<comment type="caution">
    <text evidence="2">The sequence shown here is derived from an EMBL/GenBank/DDBJ whole genome shotgun (WGS) entry which is preliminary data.</text>
</comment>
<keyword evidence="1" id="KW-1133">Transmembrane helix</keyword>
<feature type="transmembrane region" description="Helical" evidence="1">
    <location>
        <begin position="131"/>
        <end position="153"/>
    </location>
</feature>
<evidence type="ECO:0000313" key="3">
    <source>
        <dbReference type="Proteomes" id="UP001190700"/>
    </source>
</evidence>
<reference evidence="2 3" key="1">
    <citation type="journal article" date="2015" name="Genome Biol. Evol.">
        <title>Comparative Genomics of a Bacterivorous Green Alga Reveals Evolutionary Causalities and Consequences of Phago-Mixotrophic Mode of Nutrition.</title>
        <authorList>
            <person name="Burns J.A."/>
            <person name="Paasch A."/>
            <person name="Narechania A."/>
            <person name="Kim E."/>
        </authorList>
    </citation>
    <scope>NUCLEOTIDE SEQUENCE [LARGE SCALE GENOMIC DNA]</scope>
    <source>
        <strain evidence="2 3">PLY_AMNH</strain>
    </source>
</reference>
<keyword evidence="1" id="KW-0812">Transmembrane</keyword>
<keyword evidence="1" id="KW-0472">Membrane</keyword>
<dbReference type="AlphaFoldDB" id="A0AAE0GEX0"/>
<feature type="transmembrane region" description="Helical" evidence="1">
    <location>
        <begin position="191"/>
        <end position="208"/>
    </location>
</feature>
<dbReference type="EMBL" id="LGRX02006358">
    <property type="protein sequence ID" value="KAK3276849.1"/>
    <property type="molecule type" value="Genomic_DNA"/>
</dbReference>